<keyword evidence="10 16" id="KW-1133">Transmembrane helix</keyword>
<feature type="domain" description="MIR" evidence="17">
    <location>
        <begin position="335"/>
        <end position="388"/>
    </location>
</feature>
<evidence type="ECO:0000256" key="3">
    <source>
        <dbReference type="ARBA" id="ARBA00007222"/>
    </source>
</evidence>
<keyword evidence="19" id="KW-1185">Reference proteome</keyword>
<dbReference type="PROSITE" id="PS50919">
    <property type="entry name" value="MIR"/>
    <property type="match status" value="2"/>
</dbReference>
<accession>A0A1A9VPT3</accession>
<feature type="compositionally biased region" description="Low complexity" evidence="15">
    <location>
        <begin position="24"/>
        <end position="39"/>
    </location>
</feature>
<evidence type="ECO:0000256" key="4">
    <source>
        <dbReference type="ARBA" id="ARBA00012839"/>
    </source>
</evidence>
<keyword evidence="8" id="KW-0677">Repeat</keyword>
<dbReference type="Proteomes" id="UP000078200">
    <property type="component" value="Unassembled WGS sequence"/>
</dbReference>
<evidence type="ECO:0000256" key="16">
    <source>
        <dbReference type="SAM" id="Phobius"/>
    </source>
</evidence>
<keyword evidence="9" id="KW-0256">Endoplasmic reticulum</keyword>
<protein>
    <recommendedName>
        <fullName evidence="12">Protein O-mannosyl-transferase 2</fullName>
        <ecNumber evidence="4">2.4.1.109</ecNumber>
    </recommendedName>
</protein>
<dbReference type="Pfam" id="PF02815">
    <property type="entry name" value="MIR"/>
    <property type="match status" value="1"/>
</dbReference>
<evidence type="ECO:0000256" key="13">
    <source>
        <dbReference type="ARBA" id="ARBA00045085"/>
    </source>
</evidence>
<keyword evidence="11 16" id="KW-0472">Membrane</keyword>
<evidence type="ECO:0000259" key="17">
    <source>
        <dbReference type="PROSITE" id="PS50919"/>
    </source>
</evidence>
<evidence type="ECO:0000256" key="12">
    <source>
        <dbReference type="ARBA" id="ARBA00039583"/>
    </source>
</evidence>
<evidence type="ECO:0000256" key="15">
    <source>
        <dbReference type="SAM" id="MobiDB-lite"/>
    </source>
</evidence>
<comment type="similarity">
    <text evidence="3">Belongs to the glycosyltransferase 39 family.</text>
</comment>
<evidence type="ECO:0000256" key="5">
    <source>
        <dbReference type="ARBA" id="ARBA00022676"/>
    </source>
</evidence>
<dbReference type="InterPro" id="IPR003342">
    <property type="entry name" value="ArnT-like_N"/>
</dbReference>
<comment type="catalytic activity">
    <reaction evidence="13">
        <text>a di-trans,poly-cis-dolichyl beta-D-mannosyl phosphate + L-threonyl-[protein] = 3-O-(alpha-D-mannosyl)-L-threonyl-[protein] + a di-trans,poly-cis-dolichyl phosphate + H(+)</text>
        <dbReference type="Rhea" id="RHEA:53396"/>
        <dbReference type="Rhea" id="RHEA-COMP:11060"/>
        <dbReference type="Rhea" id="RHEA-COMP:13547"/>
        <dbReference type="Rhea" id="RHEA-COMP:19498"/>
        <dbReference type="Rhea" id="RHEA-COMP:19501"/>
        <dbReference type="ChEBI" id="CHEBI:15378"/>
        <dbReference type="ChEBI" id="CHEBI:30013"/>
        <dbReference type="ChEBI" id="CHEBI:57683"/>
        <dbReference type="ChEBI" id="CHEBI:58211"/>
        <dbReference type="ChEBI" id="CHEBI:137323"/>
        <dbReference type="EC" id="2.4.1.109"/>
    </reaction>
</comment>
<dbReference type="SUPFAM" id="SSF82109">
    <property type="entry name" value="MIR domain"/>
    <property type="match status" value="1"/>
</dbReference>
<evidence type="ECO:0000313" key="18">
    <source>
        <dbReference type="EnsemblMetazoa" id="GAUT043708-PA"/>
    </source>
</evidence>
<dbReference type="VEuPathDB" id="VectorBase:GAUT043708"/>
<dbReference type="Gene3D" id="2.80.10.50">
    <property type="match status" value="2"/>
</dbReference>
<evidence type="ECO:0000256" key="9">
    <source>
        <dbReference type="ARBA" id="ARBA00022824"/>
    </source>
</evidence>
<feature type="transmembrane region" description="Helical" evidence="16">
    <location>
        <begin position="142"/>
        <end position="159"/>
    </location>
</feature>
<dbReference type="PANTHER" id="PTHR10050">
    <property type="entry name" value="DOLICHYL-PHOSPHATE-MANNOSE--PROTEIN MANNOSYLTRANSFERASE"/>
    <property type="match status" value="1"/>
</dbReference>
<keyword evidence="6" id="KW-0808">Transferase</keyword>
<evidence type="ECO:0000256" key="1">
    <source>
        <dbReference type="ARBA" id="ARBA00004477"/>
    </source>
</evidence>
<feature type="compositionally biased region" description="Polar residues" evidence="15">
    <location>
        <begin position="10"/>
        <end position="23"/>
    </location>
</feature>
<dbReference type="UniPathway" id="UPA00378"/>
<feature type="region of interest" description="Disordered" evidence="15">
    <location>
        <begin position="1"/>
        <end position="46"/>
    </location>
</feature>
<feature type="transmembrane region" description="Helical" evidence="16">
    <location>
        <begin position="197"/>
        <end position="215"/>
    </location>
</feature>
<evidence type="ECO:0000256" key="7">
    <source>
        <dbReference type="ARBA" id="ARBA00022692"/>
    </source>
</evidence>
<dbReference type="PANTHER" id="PTHR10050:SF46">
    <property type="entry name" value="PROTEIN O-MANNOSYL-TRANSFERASE 2"/>
    <property type="match status" value="1"/>
</dbReference>
<dbReference type="InterPro" id="IPR036300">
    <property type="entry name" value="MIR_dom_sf"/>
</dbReference>
<keyword evidence="5" id="KW-0328">Glycosyltransferase</keyword>
<dbReference type="SMART" id="SM00472">
    <property type="entry name" value="MIR"/>
    <property type="match status" value="2"/>
</dbReference>
<dbReference type="AlphaFoldDB" id="A0A1A9VPT3"/>
<dbReference type="EnsemblMetazoa" id="GAUT043708-RA">
    <property type="protein sequence ID" value="GAUT043708-PA"/>
    <property type="gene ID" value="GAUT043708"/>
</dbReference>
<sequence length="598" mass="67866">MNKSGKENMETSSENSKENLASPNNNNTNNNNNNNNNNNKEQVKVNEESNAEKLKWRLIFAAVVIVTACTRYYNVTKPDHVCWDETHFGKMGSWYINRTFFFDVHPPLGKMLIAFSGYLTGYNGTYPFEKPGDKYNGTRYEGMRYFCTTLGALIMPMAFDTVYDLTRSTEAAMVAASYLIFDVGMLTLNRYILLDPILLFFMTAAVWGMVKVSKLTKQSHSYTYQWWLWLIFTGTMLSATISVKFVGLFVVFLVGFHTVNELWLILGDLEKPITDCFKQLLSRALTLIVWPIILYMLFFYIHLVTLNRSGNGDGFYSSAFQSRLIGNSLYNASMPRKVAYGAVITIKNHKTGGGYLHSHHHLYPKGFGATQQQDGKGDANDVWRLLVMGAKANETVMTVTTRFTLIHHLQNCVLVATGKQLPKWGFEQQEVSCNPNLRDKNGYWNVEDNKYKKLPNVNFSVYAPGFLARFLESHAVMLQGNAGLKPKEGEITTAGRRHLQLQLQLAESKTPEADKIKESELMKTLAQGANPRQEGVMFHHLTGRLPRWLQHTLLGTLLSILVYSFTLFSPLAYGMNGPLANEPNSIMHGLRWLSSWEF</sequence>
<keyword evidence="7 16" id="KW-0812">Transmembrane</keyword>
<evidence type="ECO:0000256" key="11">
    <source>
        <dbReference type="ARBA" id="ARBA00023136"/>
    </source>
</evidence>
<evidence type="ECO:0000256" key="6">
    <source>
        <dbReference type="ARBA" id="ARBA00022679"/>
    </source>
</evidence>
<evidence type="ECO:0000313" key="19">
    <source>
        <dbReference type="Proteomes" id="UP000078200"/>
    </source>
</evidence>
<name>A0A1A9VPT3_GLOAU</name>
<dbReference type="Pfam" id="PF02366">
    <property type="entry name" value="PMT"/>
    <property type="match status" value="1"/>
</dbReference>
<dbReference type="InterPro" id="IPR027005">
    <property type="entry name" value="PMT-like"/>
</dbReference>
<comment type="catalytic activity">
    <reaction evidence="14">
        <text>a di-trans,poly-cis-dolichyl beta-D-mannosyl phosphate + L-seryl-[protein] = 3-O-(alpha-D-mannosyl)-L-seryl-[protein] + a di-trans,poly-cis-dolichyl phosphate + H(+)</text>
        <dbReference type="Rhea" id="RHEA:17377"/>
        <dbReference type="Rhea" id="RHEA-COMP:9863"/>
        <dbReference type="Rhea" id="RHEA-COMP:13546"/>
        <dbReference type="Rhea" id="RHEA-COMP:19498"/>
        <dbReference type="Rhea" id="RHEA-COMP:19501"/>
        <dbReference type="ChEBI" id="CHEBI:15378"/>
        <dbReference type="ChEBI" id="CHEBI:29999"/>
        <dbReference type="ChEBI" id="CHEBI:57683"/>
        <dbReference type="ChEBI" id="CHEBI:58211"/>
        <dbReference type="ChEBI" id="CHEBI:137321"/>
        <dbReference type="EC" id="2.4.1.109"/>
    </reaction>
</comment>
<reference evidence="18" key="1">
    <citation type="submission" date="2020-05" db="UniProtKB">
        <authorList>
            <consortium name="EnsemblMetazoa"/>
        </authorList>
    </citation>
    <scope>IDENTIFICATION</scope>
    <source>
        <strain evidence="18">TTRI</strain>
    </source>
</reference>
<evidence type="ECO:0000256" key="10">
    <source>
        <dbReference type="ARBA" id="ARBA00022989"/>
    </source>
</evidence>
<comment type="pathway">
    <text evidence="2">Protein modification; protein glycosylation.</text>
</comment>
<dbReference type="GO" id="GO:0004169">
    <property type="term" value="F:dolichyl-phosphate-mannose-protein mannosyltransferase activity"/>
    <property type="evidence" value="ECO:0007669"/>
    <property type="project" value="UniProtKB-EC"/>
</dbReference>
<evidence type="ECO:0000256" key="8">
    <source>
        <dbReference type="ARBA" id="ARBA00022737"/>
    </source>
</evidence>
<feature type="transmembrane region" description="Helical" evidence="16">
    <location>
        <begin position="280"/>
        <end position="301"/>
    </location>
</feature>
<evidence type="ECO:0000256" key="2">
    <source>
        <dbReference type="ARBA" id="ARBA00004922"/>
    </source>
</evidence>
<feature type="transmembrane region" description="Helical" evidence="16">
    <location>
        <begin position="553"/>
        <end position="573"/>
    </location>
</feature>
<feature type="domain" description="MIR" evidence="17">
    <location>
        <begin position="393"/>
        <end position="449"/>
    </location>
</feature>
<dbReference type="GO" id="GO:0005789">
    <property type="term" value="C:endoplasmic reticulum membrane"/>
    <property type="evidence" value="ECO:0007669"/>
    <property type="project" value="UniProtKB-SubCell"/>
</dbReference>
<evidence type="ECO:0000256" key="14">
    <source>
        <dbReference type="ARBA" id="ARBA00045102"/>
    </source>
</evidence>
<dbReference type="STRING" id="7395.A0A1A9VPT3"/>
<dbReference type="EC" id="2.4.1.109" evidence="4"/>
<comment type="subcellular location">
    <subcellularLocation>
        <location evidence="1">Endoplasmic reticulum membrane</location>
        <topology evidence="1">Multi-pass membrane protein</topology>
    </subcellularLocation>
</comment>
<dbReference type="InterPro" id="IPR016093">
    <property type="entry name" value="MIR_motif"/>
</dbReference>
<proteinExistence type="inferred from homology"/>
<organism evidence="18 19">
    <name type="scientific">Glossina austeni</name>
    <name type="common">Savannah tsetse fly</name>
    <dbReference type="NCBI Taxonomy" id="7395"/>
    <lineage>
        <taxon>Eukaryota</taxon>
        <taxon>Metazoa</taxon>
        <taxon>Ecdysozoa</taxon>
        <taxon>Arthropoda</taxon>
        <taxon>Hexapoda</taxon>
        <taxon>Insecta</taxon>
        <taxon>Pterygota</taxon>
        <taxon>Neoptera</taxon>
        <taxon>Endopterygota</taxon>
        <taxon>Diptera</taxon>
        <taxon>Brachycera</taxon>
        <taxon>Muscomorpha</taxon>
        <taxon>Hippoboscoidea</taxon>
        <taxon>Glossinidae</taxon>
        <taxon>Glossina</taxon>
    </lineage>
</organism>
<feature type="transmembrane region" description="Helical" evidence="16">
    <location>
        <begin position="227"/>
        <end position="260"/>
    </location>
</feature>